<evidence type="ECO:0000313" key="10">
    <source>
        <dbReference type="Proteomes" id="UP000011519"/>
    </source>
</evidence>
<dbReference type="GO" id="GO:0005886">
    <property type="term" value="C:plasma membrane"/>
    <property type="evidence" value="ECO:0007669"/>
    <property type="project" value="UniProtKB-SubCell"/>
</dbReference>
<feature type="transmembrane region" description="Helical" evidence="7">
    <location>
        <begin position="108"/>
        <end position="125"/>
    </location>
</feature>
<dbReference type="Gene3D" id="1.20.1250.20">
    <property type="entry name" value="MFS general substrate transporter like domains"/>
    <property type="match status" value="2"/>
</dbReference>
<gene>
    <name evidence="9" type="ORF">C483_01791</name>
</gene>
<keyword evidence="5 7" id="KW-1133">Transmembrane helix</keyword>
<dbReference type="Proteomes" id="UP000011519">
    <property type="component" value="Unassembled WGS sequence"/>
</dbReference>
<dbReference type="PANTHER" id="PTHR23517:SF3">
    <property type="entry name" value="INTEGRAL MEMBRANE TRANSPORT PROTEIN"/>
    <property type="match status" value="1"/>
</dbReference>
<proteinExistence type="predicted"/>
<comment type="subcellular location">
    <subcellularLocation>
        <location evidence="1">Cell membrane</location>
        <topology evidence="1">Multi-pass membrane protein</topology>
    </subcellularLocation>
</comment>
<dbReference type="OrthoDB" id="29061at2157"/>
<dbReference type="STRING" id="1227493.C483_01791"/>
<name>M0A9L4_9EURY</name>
<keyword evidence="2" id="KW-0813">Transport</keyword>
<dbReference type="EMBL" id="AOIM01000009">
    <property type="protein sequence ID" value="ELY95056.1"/>
    <property type="molecule type" value="Genomic_DNA"/>
</dbReference>
<dbReference type="RefSeq" id="WP_006651625.1">
    <property type="nucleotide sequence ID" value="NZ_AOIM01000009.1"/>
</dbReference>
<comment type="caution">
    <text evidence="9">The sequence shown here is derived from an EMBL/GenBank/DDBJ whole genome shotgun (WGS) entry which is preliminary data.</text>
</comment>
<accession>M0A9L4</accession>
<protein>
    <submittedName>
        <fullName evidence="9">Major facilitator superfamily protein</fullName>
    </submittedName>
</protein>
<dbReference type="SUPFAM" id="SSF103473">
    <property type="entry name" value="MFS general substrate transporter"/>
    <property type="match status" value="1"/>
</dbReference>
<dbReference type="InterPro" id="IPR020846">
    <property type="entry name" value="MFS_dom"/>
</dbReference>
<evidence type="ECO:0000256" key="6">
    <source>
        <dbReference type="ARBA" id="ARBA00023136"/>
    </source>
</evidence>
<dbReference type="PANTHER" id="PTHR23517">
    <property type="entry name" value="RESISTANCE PROTEIN MDTM, PUTATIVE-RELATED-RELATED"/>
    <property type="match status" value="1"/>
</dbReference>
<evidence type="ECO:0000259" key="8">
    <source>
        <dbReference type="PROSITE" id="PS50850"/>
    </source>
</evidence>
<feature type="transmembrane region" description="Helical" evidence="7">
    <location>
        <begin position="228"/>
        <end position="253"/>
    </location>
</feature>
<feature type="transmembrane region" description="Helical" evidence="7">
    <location>
        <begin position="174"/>
        <end position="193"/>
    </location>
</feature>
<dbReference type="InterPro" id="IPR036259">
    <property type="entry name" value="MFS_trans_sf"/>
</dbReference>
<dbReference type="PROSITE" id="PS50850">
    <property type="entry name" value="MFS"/>
    <property type="match status" value="1"/>
</dbReference>
<evidence type="ECO:0000256" key="3">
    <source>
        <dbReference type="ARBA" id="ARBA00022475"/>
    </source>
</evidence>
<dbReference type="AlphaFoldDB" id="M0A9L4"/>
<evidence type="ECO:0000256" key="1">
    <source>
        <dbReference type="ARBA" id="ARBA00004651"/>
    </source>
</evidence>
<keyword evidence="4 7" id="KW-0812">Transmembrane</keyword>
<dbReference type="GO" id="GO:0022857">
    <property type="term" value="F:transmembrane transporter activity"/>
    <property type="evidence" value="ECO:0007669"/>
    <property type="project" value="InterPro"/>
</dbReference>
<keyword evidence="3" id="KW-1003">Cell membrane</keyword>
<feature type="transmembrane region" description="Helical" evidence="7">
    <location>
        <begin position="51"/>
        <end position="70"/>
    </location>
</feature>
<dbReference type="PATRIC" id="fig|1227493.4.peg.341"/>
<reference evidence="9 10" key="1">
    <citation type="journal article" date="2014" name="PLoS Genet.">
        <title>Phylogenetically driven sequencing of extremely halophilic archaea reveals strategies for static and dynamic osmo-response.</title>
        <authorList>
            <person name="Becker E.A."/>
            <person name="Seitzer P.M."/>
            <person name="Tritt A."/>
            <person name="Larsen D."/>
            <person name="Krusor M."/>
            <person name="Yao A.I."/>
            <person name="Wu D."/>
            <person name="Madern D."/>
            <person name="Eisen J.A."/>
            <person name="Darling A.E."/>
            <person name="Facciotti M.T."/>
        </authorList>
    </citation>
    <scope>NUCLEOTIDE SEQUENCE [LARGE SCALE GENOMIC DNA]</scope>
    <source>
        <strain evidence="9 10">JCM 10989</strain>
    </source>
</reference>
<feature type="transmembrane region" description="Helical" evidence="7">
    <location>
        <begin position="291"/>
        <end position="309"/>
    </location>
</feature>
<feature type="transmembrane region" description="Helical" evidence="7">
    <location>
        <begin position="146"/>
        <end position="168"/>
    </location>
</feature>
<evidence type="ECO:0000256" key="2">
    <source>
        <dbReference type="ARBA" id="ARBA00022448"/>
    </source>
</evidence>
<evidence type="ECO:0000256" key="7">
    <source>
        <dbReference type="SAM" id="Phobius"/>
    </source>
</evidence>
<keyword evidence="10" id="KW-1185">Reference proteome</keyword>
<dbReference type="Pfam" id="PF07690">
    <property type="entry name" value="MFS_1"/>
    <property type="match status" value="1"/>
</dbReference>
<feature type="transmembrane region" description="Helical" evidence="7">
    <location>
        <begin position="18"/>
        <end position="39"/>
    </location>
</feature>
<evidence type="ECO:0000256" key="5">
    <source>
        <dbReference type="ARBA" id="ARBA00022989"/>
    </source>
</evidence>
<feature type="domain" description="Major facilitator superfamily (MFS) profile" evidence="8">
    <location>
        <begin position="21"/>
        <end position="408"/>
    </location>
</feature>
<feature type="transmembrane region" description="Helical" evidence="7">
    <location>
        <begin position="82"/>
        <end position="102"/>
    </location>
</feature>
<feature type="transmembrane region" description="Helical" evidence="7">
    <location>
        <begin position="361"/>
        <end position="380"/>
    </location>
</feature>
<feature type="transmembrane region" description="Helical" evidence="7">
    <location>
        <begin position="386"/>
        <end position="405"/>
    </location>
</feature>
<dbReference type="InterPro" id="IPR050171">
    <property type="entry name" value="MFS_Transporters"/>
</dbReference>
<dbReference type="InterPro" id="IPR011701">
    <property type="entry name" value="MFS"/>
</dbReference>
<evidence type="ECO:0000256" key="4">
    <source>
        <dbReference type="ARBA" id="ARBA00022692"/>
    </source>
</evidence>
<evidence type="ECO:0000313" key="9">
    <source>
        <dbReference type="EMBL" id="ELY95056.1"/>
    </source>
</evidence>
<organism evidence="9 10">
    <name type="scientific">Natrialba hulunbeirensis JCM 10989</name>
    <dbReference type="NCBI Taxonomy" id="1227493"/>
    <lineage>
        <taxon>Archaea</taxon>
        <taxon>Methanobacteriati</taxon>
        <taxon>Methanobacteriota</taxon>
        <taxon>Stenosarchaea group</taxon>
        <taxon>Halobacteria</taxon>
        <taxon>Halobacteriales</taxon>
        <taxon>Natrialbaceae</taxon>
        <taxon>Natrialba</taxon>
    </lineage>
</organism>
<feature type="transmembrane region" description="Helical" evidence="7">
    <location>
        <begin position="315"/>
        <end position="334"/>
    </location>
</feature>
<feature type="transmembrane region" description="Helical" evidence="7">
    <location>
        <begin position="265"/>
        <end position="284"/>
    </location>
</feature>
<keyword evidence="6 7" id="KW-0472">Membrane</keyword>
<sequence length="411" mass="42530">MSVASPVPDWYSSRRGRVFALIGLLAVTWFVLSIYRVMFSVAIPDVTALTSVTYTQATVLFGALFVGYAVSQFPAGSLADELGIRTVLLCGAAVACVAMASLSVANSYVHVLGALFLIGVGLGSFRSVSQVAISAHAPAEDEGKALGLLTAAEPFSYIVGPATVAVLIEQSGLFTMPLLLALVPLPLIGALAIGMRHRRGATETTIETPSLRAGMSTVTAHLFDRTTLLIVGFGMTFSATTNALIAILPWYVVDTTGLSLTVGNFYAGVIFGAGAVAALIGGVLRDRIGSVPILVGGFTGAALAVPFLAVVSSLFWVLFVLGVFSLALNSILPARDRVINGHSRACTDSERGAMIGGLRSLCYLGGGIIAVGIGLTFAQFGRTEGFGLLAVVLLVGSLCSSLLWGTTGNKY</sequence>